<evidence type="ECO:0000256" key="2">
    <source>
        <dbReference type="ARBA" id="ARBA00023002"/>
    </source>
</evidence>
<dbReference type="InterPro" id="IPR016161">
    <property type="entry name" value="Ald_DH/histidinol_DH"/>
</dbReference>
<dbReference type="AlphaFoldDB" id="A0A081G366"/>
<evidence type="ECO:0000256" key="4">
    <source>
        <dbReference type="RuleBase" id="RU003345"/>
    </source>
</evidence>
<dbReference type="GO" id="GO:0004029">
    <property type="term" value="F:aldehyde dehydrogenase (NAD+) activity"/>
    <property type="evidence" value="ECO:0007669"/>
    <property type="project" value="UniProtKB-EC"/>
</dbReference>
<dbReference type="InterPro" id="IPR016160">
    <property type="entry name" value="Ald_DH_CS_CYS"/>
</dbReference>
<evidence type="ECO:0000256" key="1">
    <source>
        <dbReference type="ARBA" id="ARBA00009986"/>
    </source>
</evidence>
<dbReference type="InterPro" id="IPR016162">
    <property type="entry name" value="Ald_DH_N"/>
</dbReference>
<protein>
    <submittedName>
        <fullName evidence="6">Aldehyde dehydrogenase</fullName>
        <ecNumber evidence="6">1.2.1.3</ecNumber>
    </submittedName>
</protein>
<dbReference type="STRING" id="1232683.ADIMK_0543"/>
<dbReference type="FunFam" id="3.40.605.10:FF:000007">
    <property type="entry name" value="NAD/NADP-dependent betaine aldehyde dehydrogenase"/>
    <property type="match status" value="1"/>
</dbReference>
<dbReference type="EC" id="1.2.1.3" evidence="6"/>
<reference evidence="6 7" key="1">
    <citation type="submission" date="2014-04" db="EMBL/GenBank/DDBJ databases">
        <title>Marinobacterium kochiensis sp. nov., isolated from sediment sample collected from Kochi backwaters in Kerala, India.</title>
        <authorList>
            <person name="Singh A."/>
            <person name="Pinnaka A.K."/>
        </authorList>
    </citation>
    <scope>NUCLEOTIDE SEQUENCE [LARGE SCALE GENOMIC DNA]</scope>
    <source>
        <strain evidence="6 7">AK27</strain>
    </source>
</reference>
<proteinExistence type="inferred from homology"/>
<dbReference type="Gene3D" id="3.40.309.10">
    <property type="entry name" value="Aldehyde Dehydrogenase, Chain A, domain 2"/>
    <property type="match status" value="1"/>
</dbReference>
<accession>A0A081G366</accession>
<dbReference type="RefSeq" id="WP_036183328.1">
    <property type="nucleotide sequence ID" value="NZ_JMQN01000012.1"/>
</dbReference>
<dbReference type="InterPro" id="IPR044086">
    <property type="entry name" value="LUC3-like"/>
</dbReference>
<dbReference type="FunFam" id="3.40.309.10:FF:000009">
    <property type="entry name" value="Aldehyde dehydrogenase A"/>
    <property type="match status" value="1"/>
</dbReference>
<dbReference type="CDD" id="cd07106">
    <property type="entry name" value="ALDH_AldA-AAD23400"/>
    <property type="match status" value="1"/>
</dbReference>
<dbReference type="PROSITE" id="PS00070">
    <property type="entry name" value="ALDEHYDE_DEHYDR_CYS"/>
    <property type="match status" value="1"/>
</dbReference>
<keyword evidence="7" id="KW-1185">Reference proteome</keyword>
<dbReference type="Gene3D" id="3.40.605.10">
    <property type="entry name" value="Aldehyde Dehydrogenase, Chain A, domain 1"/>
    <property type="match status" value="1"/>
</dbReference>
<dbReference type="SUPFAM" id="SSF53720">
    <property type="entry name" value="ALDH-like"/>
    <property type="match status" value="1"/>
</dbReference>
<dbReference type="PROSITE" id="PS00687">
    <property type="entry name" value="ALDEHYDE_DEHYDR_GLU"/>
    <property type="match status" value="1"/>
</dbReference>
<dbReference type="OrthoDB" id="9812625at2"/>
<evidence type="ECO:0000313" key="6">
    <source>
        <dbReference type="EMBL" id="KEA65221.1"/>
    </source>
</evidence>
<sequence length="470" mass="50030">MSTELSLLINGDKVAGHGAAFDVINPATEAAIASGRMASVEQLDQAVAAARQAFQSWRKTSDAERTALLHKVADRIEANADELARIIVQEQGKPLFLAQMEVGGAIAWTRYNADLEIPVKLIEDSEHKRIEGHRKPLGVVASITPWNWPLMIAIWHIIPALRTGNTVVCKPSGLTPLNTLRLVEIINEVLPAGVVNLVTGEREIGEAISAHSGIDKVIFTGSTPTGQNIMANASGNLKRLTLELGGNDAAIVLPGTDVDAVAEGIFQTAFLNMGQTCAALKRLYVHDSLYDALCAKLAEIANAQVVGDGLAEGTSFGPVQNANQFQRVKELVEDAKARGGRILSGGAPVDGKGYFYPPTIVADVSNGVRLVDEEQFGPALPVIRYSDIDEAIRLANDCPFGLGGSVWGPDLAQANSIARQLECGTVWINGHAEVLPHAPFGGCKLSGVGVEFGVEGLLEYTQLQIVNCNR</sequence>
<dbReference type="PATRIC" id="fig|1232683.4.peg.535"/>
<dbReference type="InterPro" id="IPR015590">
    <property type="entry name" value="Aldehyde_DH_dom"/>
</dbReference>
<feature type="active site" evidence="3">
    <location>
        <position position="243"/>
    </location>
</feature>
<keyword evidence="2 4" id="KW-0560">Oxidoreductase</keyword>
<dbReference type="InterPro" id="IPR016163">
    <property type="entry name" value="Ald_DH_C"/>
</dbReference>
<dbReference type="InterPro" id="IPR029510">
    <property type="entry name" value="Ald_DH_CS_GLU"/>
</dbReference>
<dbReference type="EMBL" id="JMQN01000012">
    <property type="protein sequence ID" value="KEA65221.1"/>
    <property type="molecule type" value="Genomic_DNA"/>
</dbReference>
<gene>
    <name evidence="6" type="ORF">ADIMK_0543</name>
</gene>
<feature type="domain" description="Aldehyde dehydrogenase" evidence="5">
    <location>
        <begin position="17"/>
        <end position="466"/>
    </location>
</feature>
<comment type="similarity">
    <text evidence="1 4">Belongs to the aldehyde dehydrogenase family.</text>
</comment>
<evidence type="ECO:0000259" key="5">
    <source>
        <dbReference type="Pfam" id="PF00171"/>
    </source>
</evidence>
<evidence type="ECO:0000256" key="3">
    <source>
        <dbReference type="PROSITE-ProRule" id="PRU10007"/>
    </source>
</evidence>
<dbReference type="Pfam" id="PF00171">
    <property type="entry name" value="Aldedh"/>
    <property type="match status" value="1"/>
</dbReference>
<comment type="caution">
    <text evidence="6">The sequence shown here is derived from an EMBL/GenBank/DDBJ whole genome shotgun (WGS) entry which is preliminary data.</text>
</comment>
<organism evidence="6 7">
    <name type="scientific">Marinobacterium lacunae</name>
    <dbReference type="NCBI Taxonomy" id="1232683"/>
    <lineage>
        <taxon>Bacteria</taxon>
        <taxon>Pseudomonadati</taxon>
        <taxon>Pseudomonadota</taxon>
        <taxon>Gammaproteobacteria</taxon>
        <taxon>Oceanospirillales</taxon>
        <taxon>Oceanospirillaceae</taxon>
        <taxon>Marinobacterium</taxon>
    </lineage>
</organism>
<name>A0A081G366_9GAMM</name>
<dbReference type="PANTHER" id="PTHR11699">
    <property type="entry name" value="ALDEHYDE DEHYDROGENASE-RELATED"/>
    <property type="match status" value="1"/>
</dbReference>
<dbReference type="Proteomes" id="UP000028252">
    <property type="component" value="Unassembled WGS sequence"/>
</dbReference>
<dbReference type="eggNOG" id="COG1012">
    <property type="taxonomic scope" value="Bacteria"/>
</dbReference>
<evidence type="ECO:0000313" key="7">
    <source>
        <dbReference type="Proteomes" id="UP000028252"/>
    </source>
</evidence>